<feature type="region of interest" description="Disordered" evidence="1">
    <location>
        <begin position="18"/>
        <end position="46"/>
    </location>
</feature>
<gene>
    <name evidence="2" type="primary">WBGene00284264</name>
</gene>
<organism evidence="2 3">
    <name type="scientific">Pristionchus pacificus</name>
    <name type="common">Parasitic nematode worm</name>
    <dbReference type="NCBI Taxonomy" id="54126"/>
    <lineage>
        <taxon>Eukaryota</taxon>
        <taxon>Metazoa</taxon>
        <taxon>Ecdysozoa</taxon>
        <taxon>Nematoda</taxon>
        <taxon>Chromadorea</taxon>
        <taxon>Rhabditida</taxon>
        <taxon>Rhabditina</taxon>
        <taxon>Diplogasteromorpha</taxon>
        <taxon>Diplogasteroidea</taxon>
        <taxon>Neodiplogasteridae</taxon>
        <taxon>Pristionchus</taxon>
    </lineage>
</organism>
<dbReference type="Proteomes" id="UP000005239">
    <property type="component" value="Unassembled WGS sequence"/>
</dbReference>
<dbReference type="AlphaFoldDB" id="A0A2A6C043"/>
<sequence length="117" mass="13443">MENWGIDLYYTSRIEGEQREDWEGGRQVESREKEIPKWSEDGNDGMTDGLCTIEESLANNQSMHLVFLVGLRIRGKEINREALNSIMDRLYNREMEMVTNDNKSATSTTFSTITSNG</sequence>
<feature type="compositionally biased region" description="Basic and acidic residues" evidence="1">
    <location>
        <begin position="18"/>
        <end position="40"/>
    </location>
</feature>
<accession>A0A2A6C043</accession>
<protein>
    <submittedName>
        <fullName evidence="2">Uncharacterized protein</fullName>
    </submittedName>
</protein>
<evidence type="ECO:0000313" key="3">
    <source>
        <dbReference type="Proteomes" id="UP000005239"/>
    </source>
</evidence>
<reference evidence="3" key="1">
    <citation type="journal article" date="2008" name="Nat. Genet.">
        <title>The Pristionchus pacificus genome provides a unique perspective on nematode lifestyle and parasitism.</title>
        <authorList>
            <person name="Dieterich C."/>
            <person name="Clifton S.W."/>
            <person name="Schuster L.N."/>
            <person name="Chinwalla A."/>
            <person name="Delehaunty K."/>
            <person name="Dinkelacker I."/>
            <person name="Fulton L."/>
            <person name="Fulton R."/>
            <person name="Godfrey J."/>
            <person name="Minx P."/>
            <person name="Mitreva M."/>
            <person name="Roeseler W."/>
            <person name="Tian H."/>
            <person name="Witte H."/>
            <person name="Yang S.P."/>
            <person name="Wilson R.K."/>
            <person name="Sommer R.J."/>
        </authorList>
    </citation>
    <scope>NUCLEOTIDE SEQUENCE [LARGE SCALE GENOMIC DNA]</scope>
    <source>
        <strain evidence="3">PS312</strain>
    </source>
</reference>
<accession>A0A8R1Z4I4</accession>
<keyword evidence="3" id="KW-1185">Reference proteome</keyword>
<reference evidence="2" key="2">
    <citation type="submission" date="2022-06" db="UniProtKB">
        <authorList>
            <consortium name="EnsemblMetazoa"/>
        </authorList>
    </citation>
    <scope>IDENTIFICATION</scope>
    <source>
        <strain evidence="2">PS312</strain>
    </source>
</reference>
<evidence type="ECO:0000313" key="2">
    <source>
        <dbReference type="EnsemblMetazoa" id="PPA45895.1"/>
    </source>
</evidence>
<name>A0A2A6C043_PRIPA</name>
<dbReference type="EnsemblMetazoa" id="PPA45895.1">
    <property type="protein sequence ID" value="PPA45895.1"/>
    <property type="gene ID" value="WBGene00284264"/>
</dbReference>
<evidence type="ECO:0000256" key="1">
    <source>
        <dbReference type="SAM" id="MobiDB-lite"/>
    </source>
</evidence>
<proteinExistence type="predicted"/>